<comment type="pathway">
    <text evidence="1">Purine metabolism; IMP biosynthesis via de novo pathway; N(1)-(5-phospho-D-ribosyl)glycinamide from 5-phospho-alpha-D-ribose 1-diphosphate: step 1/2.</text>
</comment>
<keyword evidence="7" id="KW-0315">Glutamine amidotransferase</keyword>
<dbReference type="InterPro" id="IPR035584">
    <property type="entry name" value="PurF_N"/>
</dbReference>
<protein>
    <recommendedName>
        <fullName evidence="3">amidophosphoribosyltransferase</fullName>
        <ecNumber evidence="3">2.4.2.14</ecNumber>
    </recommendedName>
</protein>
<keyword evidence="6" id="KW-0658">Purine biosynthesis</keyword>
<feature type="domain" description="Glutamine amidotransferase type-2" evidence="9">
    <location>
        <begin position="36"/>
        <end position="257"/>
    </location>
</feature>
<gene>
    <name evidence="10" type="ORF">UFOPK1493_02439</name>
</gene>
<evidence type="ECO:0000256" key="6">
    <source>
        <dbReference type="ARBA" id="ARBA00022755"/>
    </source>
</evidence>
<dbReference type="CDD" id="cd06223">
    <property type="entry name" value="PRTases_typeI"/>
    <property type="match status" value="1"/>
</dbReference>
<evidence type="ECO:0000256" key="7">
    <source>
        <dbReference type="ARBA" id="ARBA00022962"/>
    </source>
</evidence>
<dbReference type="GO" id="GO:0006189">
    <property type="term" value="P:'de novo' IMP biosynthetic process"/>
    <property type="evidence" value="ECO:0007669"/>
    <property type="project" value="UniProtKB-UniPathway"/>
</dbReference>
<dbReference type="SUPFAM" id="SSF53271">
    <property type="entry name" value="PRTase-like"/>
    <property type="match status" value="1"/>
</dbReference>
<keyword evidence="5" id="KW-0808">Transferase</keyword>
<dbReference type="InterPro" id="IPR005854">
    <property type="entry name" value="PurF"/>
</dbReference>
<feature type="region of interest" description="Disordered" evidence="8">
    <location>
        <begin position="1"/>
        <end position="42"/>
    </location>
</feature>
<proteinExistence type="inferred from homology"/>
<dbReference type="InterPro" id="IPR029055">
    <property type="entry name" value="Ntn_hydrolases_N"/>
</dbReference>
<dbReference type="CDD" id="cd00715">
    <property type="entry name" value="GPATase_N"/>
    <property type="match status" value="1"/>
</dbReference>
<evidence type="ECO:0000313" key="10">
    <source>
        <dbReference type="EMBL" id="CAB4571709.1"/>
    </source>
</evidence>
<dbReference type="GO" id="GO:0004044">
    <property type="term" value="F:amidophosphoribosyltransferase activity"/>
    <property type="evidence" value="ECO:0007669"/>
    <property type="project" value="UniProtKB-EC"/>
</dbReference>
<keyword evidence="4" id="KW-0328">Glycosyltransferase</keyword>
<dbReference type="AlphaFoldDB" id="A0A6J6E8Y3"/>
<dbReference type="Gene3D" id="3.60.20.10">
    <property type="entry name" value="Glutamine Phosphoribosylpyrophosphate, subunit 1, domain 1"/>
    <property type="match status" value="1"/>
</dbReference>
<evidence type="ECO:0000256" key="1">
    <source>
        <dbReference type="ARBA" id="ARBA00005209"/>
    </source>
</evidence>
<dbReference type="PANTHER" id="PTHR11907">
    <property type="entry name" value="AMIDOPHOSPHORIBOSYLTRANSFERASE"/>
    <property type="match status" value="1"/>
</dbReference>
<comment type="similarity">
    <text evidence="2">In the C-terminal section; belongs to the purine/pyrimidine phosphoribosyltransferase family.</text>
</comment>
<dbReference type="HAMAP" id="MF_01931">
    <property type="entry name" value="PurF"/>
    <property type="match status" value="1"/>
</dbReference>
<organism evidence="10">
    <name type="scientific">freshwater metagenome</name>
    <dbReference type="NCBI Taxonomy" id="449393"/>
    <lineage>
        <taxon>unclassified sequences</taxon>
        <taxon>metagenomes</taxon>
        <taxon>ecological metagenomes</taxon>
    </lineage>
</organism>
<dbReference type="EC" id="2.4.2.14" evidence="3"/>
<dbReference type="PROSITE" id="PS51278">
    <property type="entry name" value="GATASE_TYPE_2"/>
    <property type="match status" value="1"/>
</dbReference>
<dbReference type="UniPathway" id="UPA00074">
    <property type="reaction ID" value="UER00124"/>
</dbReference>
<dbReference type="Gene3D" id="3.40.50.2020">
    <property type="match status" value="1"/>
</dbReference>
<dbReference type="InterPro" id="IPR017932">
    <property type="entry name" value="GATase_2_dom"/>
</dbReference>
<reference evidence="10" key="1">
    <citation type="submission" date="2020-05" db="EMBL/GenBank/DDBJ databases">
        <authorList>
            <person name="Chiriac C."/>
            <person name="Salcher M."/>
            <person name="Ghai R."/>
            <person name="Kavagutti S V."/>
        </authorList>
    </citation>
    <scope>NUCLEOTIDE SEQUENCE</scope>
</reference>
<evidence type="ECO:0000256" key="5">
    <source>
        <dbReference type="ARBA" id="ARBA00022679"/>
    </source>
</evidence>
<name>A0A6J6E8Y3_9ZZZZ</name>
<dbReference type="EMBL" id="CAEZSR010000099">
    <property type="protein sequence ID" value="CAB4571709.1"/>
    <property type="molecule type" value="Genomic_DNA"/>
</dbReference>
<evidence type="ECO:0000256" key="4">
    <source>
        <dbReference type="ARBA" id="ARBA00022676"/>
    </source>
</evidence>
<dbReference type="InterPro" id="IPR029057">
    <property type="entry name" value="PRTase-like"/>
</dbReference>
<evidence type="ECO:0000256" key="2">
    <source>
        <dbReference type="ARBA" id="ARBA00010138"/>
    </source>
</evidence>
<dbReference type="NCBIfam" id="TIGR01134">
    <property type="entry name" value="purF"/>
    <property type="match status" value="1"/>
</dbReference>
<evidence type="ECO:0000256" key="3">
    <source>
        <dbReference type="ARBA" id="ARBA00011941"/>
    </source>
</evidence>
<dbReference type="InterPro" id="IPR000836">
    <property type="entry name" value="PRTase_dom"/>
</dbReference>
<dbReference type="Pfam" id="PF13522">
    <property type="entry name" value="GATase_6"/>
    <property type="match status" value="1"/>
</dbReference>
<accession>A0A6J6E8Y3</accession>
<evidence type="ECO:0000259" key="9">
    <source>
        <dbReference type="PROSITE" id="PS51278"/>
    </source>
</evidence>
<dbReference type="PIRSF" id="PIRSF000485">
    <property type="entry name" value="Amd_phspho_trans"/>
    <property type="match status" value="1"/>
</dbReference>
<dbReference type="SUPFAM" id="SSF56235">
    <property type="entry name" value="N-terminal nucleophile aminohydrolases (Ntn hydrolases)"/>
    <property type="match status" value="1"/>
</dbReference>
<sequence>MTRRIPLTVTPSHAPPATPGPATTGPLDDDSPHDECGVFGVSTPHGEGVAQLTFFGLFALQHRGQEAAGIAVSDGSRARLHKDAGLVSNVFTPETLAPLNGYHAIGHTRYSTTGANAVRNVQPFLVETMHGPLAVAHNGNLVNAPALREELLNKGFGLTATSDTEVMTLMLAAAGGRTWEERVERTLPAWKGAYSVVILAADRVIAVRDPWGFRPMSVGRLPHGGYAVASETCALTTLGCVDIDEVQPGEIVTLRGAEIQRRAALAPAASPARCTFEFVYFSRPDSVWAGRNMHHVRQRLGEELAAEHGVDADVVIPVPDSSIPAAIGYSRASGIPHNDGLIKNRYIGRTFIEPTQDLRERGVALKFNALAENLAGKRVVMIDDSLVRGTTAGPLVRLLRDAGATEVHMRITCPPITHPCHFGVDMGHDDDLMAARLTVPEMQAHIGADSLAFLSLDGMMRAIAGERTGGYCDACFTGAYPIEVSQAQPKLGFEGVLA</sequence>
<dbReference type="GO" id="GO:0009113">
    <property type="term" value="P:purine nucleobase biosynthetic process"/>
    <property type="evidence" value="ECO:0007669"/>
    <property type="project" value="InterPro"/>
</dbReference>
<evidence type="ECO:0000256" key="8">
    <source>
        <dbReference type="SAM" id="MobiDB-lite"/>
    </source>
</evidence>